<dbReference type="RefSeq" id="WP_069443918.1">
    <property type="nucleotide sequence ID" value="NZ_LPWE01000010.1"/>
</dbReference>
<dbReference type="GO" id="GO:0005737">
    <property type="term" value="C:cytoplasm"/>
    <property type="evidence" value="ECO:0007669"/>
    <property type="project" value="TreeGrafter"/>
</dbReference>
<dbReference type="PANTHER" id="PTHR13420">
    <property type="entry name" value="UPF0235 PROTEIN C15ORF40"/>
    <property type="match status" value="1"/>
</dbReference>
<organism evidence="3 4">
    <name type="scientific">Methyloceanibacter stevinii</name>
    <dbReference type="NCBI Taxonomy" id="1774970"/>
    <lineage>
        <taxon>Bacteria</taxon>
        <taxon>Pseudomonadati</taxon>
        <taxon>Pseudomonadota</taxon>
        <taxon>Alphaproteobacteria</taxon>
        <taxon>Hyphomicrobiales</taxon>
        <taxon>Hyphomicrobiaceae</taxon>
        <taxon>Methyloceanibacter</taxon>
    </lineage>
</organism>
<proteinExistence type="inferred from homology"/>
<evidence type="ECO:0000256" key="1">
    <source>
        <dbReference type="ARBA" id="ARBA00010364"/>
    </source>
</evidence>
<dbReference type="SMART" id="SM01152">
    <property type="entry name" value="DUF167"/>
    <property type="match status" value="1"/>
</dbReference>
<comment type="similarity">
    <text evidence="1 2">Belongs to the UPF0235 family.</text>
</comment>
<comment type="caution">
    <text evidence="3">The sequence shown here is derived from an EMBL/GenBank/DDBJ whole genome shotgun (WGS) entry which is preliminary data.</text>
</comment>
<dbReference type="AlphaFoldDB" id="A0A1E3VQC7"/>
<evidence type="ECO:0000313" key="3">
    <source>
        <dbReference type="EMBL" id="ODR95722.1"/>
    </source>
</evidence>
<gene>
    <name evidence="3" type="ORF">AUC70_02225</name>
</gene>
<keyword evidence="4" id="KW-1185">Reference proteome</keyword>
<accession>A0A1E3VQC7</accession>
<dbReference type="EMBL" id="LPWE01000010">
    <property type="protein sequence ID" value="ODR95722.1"/>
    <property type="molecule type" value="Genomic_DNA"/>
</dbReference>
<evidence type="ECO:0000256" key="2">
    <source>
        <dbReference type="HAMAP-Rule" id="MF_00634"/>
    </source>
</evidence>
<dbReference type="InterPro" id="IPR036591">
    <property type="entry name" value="YggU-like_sf"/>
</dbReference>
<dbReference type="SUPFAM" id="SSF69786">
    <property type="entry name" value="YggU-like"/>
    <property type="match status" value="1"/>
</dbReference>
<dbReference type="Proteomes" id="UP000094172">
    <property type="component" value="Unassembled WGS sequence"/>
</dbReference>
<sequence>MGDSAPGPRAPQLKIRQTETGVAIAVRLTPKSARDAVEGVEEFGGDPVLKARVRAVPENGKANAALEALIAKWLGVPRSTVSVIQGTKARIKIVAIDGSAIGLSALVATRLTEFSNPAS</sequence>
<name>A0A1E3VQC7_9HYPH</name>
<dbReference type="NCBIfam" id="TIGR00251">
    <property type="entry name" value="DUF167 family protein"/>
    <property type="match status" value="1"/>
</dbReference>
<dbReference type="Pfam" id="PF02594">
    <property type="entry name" value="DUF167"/>
    <property type="match status" value="1"/>
</dbReference>
<protein>
    <recommendedName>
        <fullName evidence="2">UPF0235 protein AUC70_02225</fullName>
    </recommendedName>
</protein>
<evidence type="ECO:0000313" key="4">
    <source>
        <dbReference type="Proteomes" id="UP000094172"/>
    </source>
</evidence>
<dbReference type="Gene3D" id="3.30.1200.10">
    <property type="entry name" value="YggU-like"/>
    <property type="match status" value="1"/>
</dbReference>
<dbReference type="InterPro" id="IPR003746">
    <property type="entry name" value="DUF167"/>
</dbReference>
<reference evidence="3 4" key="1">
    <citation type="journal article" date="2016" name="Environ. Microbiol.">
        <title>New Methyloceanibacter diversity from North Sea sediments includes methanotroph containing solely the soluble methane monooxygenase.</title>
        <authorList>
            <person name="Vekeman B."/>
            <person name="Kerckhof F.M."/>
            <person name="Cremers G."/>
            <person name="de Vos P."/>
            <person name="Vandamme P."/>
            <person name="Boon N."/>
            <person name="Op den Camp H.J."/>
            <person name="Heylen K."/>
        </authorList>
    </citation>
    <scope>NUCLEOTIDE SEQUENCE [LARGE SCALE GENOMIC DNA]</scope>
    <source>
        <strain evidence="3 4">R-67176</strain>
    </source>
</reference>
<dbReference type="HAMAP" id="MF_00634">
    <property type="entry name" value="UPF0235"/>
    <property type="match status" value="1"/>
</dbReference>
<dbReference type="PANTHER" id="PTHR13420:SF7">
    <property type="entry name" value="UPF0235 PROTEIN C15ORF40"/>
    <property type="match status" value="1"/>
</dbReference>